<dbReference type="Proteomes" id="UP001058074">
    <property type="component" value="Unassembled WGS sequence"/>
</dbReference>
<comment type="caution">
    <text evidence="1">The sequence shown here is derived from an EMBL/GenBank/DDBJ whole genome shotgun (WGS) entry which is preliminary data.</text>
</comment>
<evidence type="ECO:0000313" key="1">
    <source>
        <dbReference type="EMBL" id="GKX68323.1"/>
    </source>
</evidence>
<accession>A0ACB5RGU6</accession>
<sequence>MRNKDVSIDRVKDDDSVYVIRDASNIIIGRIKIIELELANKSMDIRLKFYRVNDDRLLAEALDKFCRVIFNDGRIFKLNIFVSEDLDVNVFLNMGFILEGIITDTIISNNIRKSELLFGININDYNQSKKIDHVELVGKDIFIRNLTPGDAEAMLDFYIRNEEHLRKYEPQRDKSFYTINTQYAILKDTYKEFIKGTDITLGIFKEDNFIGRIKVSNIVYGIFKSCFLGYAMDKDYVGKGYMKEAVGLVSDYIFNEMELHRIEASTLTDNIKSQAVLKANGFKELGVNKDYLYINGEWRDHITFYKINE</sequence>
<gene>
    <name evidence="1" type="ORF">rsdtw13_35810</name>
</gene>
<organism evidence="1 2">
    <name type="scientific">Inconstantimicrobium mannanitabidum</name>
    <dbReference type="NCBI Taxonomy" id="1604901"/>
    <lineage>
        <taxon>Bacteria</taxon>
        <taxon>Bacillati</taxon>
        <taxon>Bacillota</taxon>
        <taxon>Clostridia</taxon>
        <taxon>Eubacteriales</taxon>
        <taxon>Clostridiaceae</taxon>
        <taxon>Inconstantimicrobium</taxon>
    </lineage>
</organism>
<protein>
    <submittedName>
        <fullName evidence="1">Acetyltransferase</fullName>
    </submittedName>
</protein>
<proteinExistence type="predicted"/>
<keyword evidence="2" id="KW-1185">Reference proteome</keyword>
<evidence type="ECO:0000313" key="2">
    <source>
        <dbReference type="Proteomes" id="UP001058074"/>
    </source>
</evidence>
<name>A0ACB5RGU6_9CLOT</name>
<dbReference type="EMBL" id="BROD01000001">
    <property type="protein sequence ID" value="GKX68323.1"/>
    <property type="molecule type" value="Genomic_DNA"/>
</dbReference>
<reference evidence="1" key="1">
    <citation type="journal article" date="2025" name="Int. J. Syst. Evol. Microbiol.">
        <title>Inconstantimicrobium mannanitabidum sp. nov., a novel member of the family Clostridiaceae isolated from anoxic soil under the treatment of reductive soil disinfestation.</title>
        <authorList>
            <person name="Ueki A."/>
            <person name="Tonouchi A."/>
            <person name="Honma S."/>
            <person name="Kaku N."/>
            <person name="Ueki K."/>
        </authorList>
    </citation>
    <scope>NUCLEOTIDE SEQUENCE</scope>
    <source>
        <strain evidence="1">TW13</strain>
    </source>
</reference>